<gene>
    <name evidence="1" type="ordered locus">RPA4172</name>
</gene>
<dbReference type="EMBL" id="BX572606">
    <property type="protein sequence ID" value="CAE29613.1"/>
    <property type="molecule type" value="Genomic_DNA"/>
</dbReference>
<dbReference type="HOGENOM" id="CLU_2059596_0_0_5"/>
<dbReference type="AlphaFoldDB" id="Q6N278"/>
<dbReference type="STRING" id="258594.RPA4172"/>
<protein>
    <submittedName>
        <fullName evidence="1">Uncharacterized protein</fullName>
    </submittedName>
</protein>
<evidence type="ECO:0000313" key="1">
    <source>
        <dbReference type="EMBL" id="CAE29613.1"/>
    </source>
</evidence>
<sequence>MRRSGDDVGRDLIFDEGDAIAQRQLPLLQSLQPQQVRRGRMMQRIDRCVEIAVLLLQLSQLGTEVALVFVGHDQCRLEPGRERRAGCGGMSISSASLSPLRRCEQAVRPRIVRRTTFVR</sequence>
<name>Q6N278_RHOPA</name>
<reference evidence="1" key="1">
    <citation type="journal article" date="2004" name="Nat. Biotechnol.">
        <title>Complete genome sequence of the metabolically versatile photosynthetic bacterium Rhodopseudomonas palustris.</title>
        <authorList>
            <person name="Larimer F.W."/>
            <person name="Chain P."/>
            <person name="Hauser L."/>
            <person name="Lamerdin J."/>
            <person name="Malfatti S."/>
            <person name="Do L."/>
            <person name="Land M.L."/>
            <person name="Pelletier D.A."/>
            <person name="Beatty J.T."/>
            <person name="Lang A.S."/>
            <person name="Tabita F.R."/>
            <person name="Gibson J.L."/>
            <person name="Hanson T.E."/>
            <person name="Bobst C."/>
            <person name="Torres J.L."/>
            <person name="Peres C."/>
            <person name="Harrison F.H."/>
            <person name="Gibson J."/>
            <person name="Harwood C.S."/>
        </authorList>
    </citation>
    <scope>NUCLEOTIDE SEQUENCE [LARGE SCALE GENOMIC DNA]</scope>
    <source>
        <strain evidence="1">CGA009</strain>
    </source>
</reference>
<accession>Q6N278</accession>
<proteinExistence type="predicted"/>
<organism evidence="1">
    <name type="scientific">Rhodopseudomonas palustris (strain ATCC BAA-98 / CGA009)</name>
    <dbReference type="NCBI Taxonomy" id="258594"/>
    <lineage>
        <taxon>Bacteria</taxon>
        <taxon>Pseudomonadati</taxon>
        <taxon>Pseudomonadota</taxon>
        <taxon>Alphaproteobacteria</taxon>
        <taxon>Hyphomicrobiales</taxon>
        <taxon>Nitrobacteraceae</taxon>
        <taxon>Rhodopseudomonas</taxon>
    </lineage>
</organism>